<dbReference type="PANTHER" id="PTHR34975:SF2">
    <property type="entry name" value="SPORE GERMINATION PROTEIN A2"/>
    <property type="match status" value="1"/>
</dbReference>
<evidence type="ECO:0000256" key="5">
    <source>
        <dbReference type="ARBA" id="ARBA00022692"/>
    </source>
</evidence>
<reference evidence="9 10" key="1">
    <citation type="submission" date="2017-07" db="EMBL/GenBank/DDBJ databases">
        <title>Isolation and whole genome analysis of endospore-forming bacteria from heroin.</title>
        <authorList>
            <person name="Kalinowski J."/>
            <person name="Ahrens B."/>
            <person name="Al-Dilaimi A."/>
            <person name="Winkler A."/>
            <person name="Wibberg D."/>
            <person name="Schleenbecker U."/>
            <person name="Ruckert C."/>
            <person name="Wolfel R."/>
            <person name="Grass G."/>
        </authorList>
    </citation>
    <scope>NUCLEOTIDE SEQUENCE [LARGE SCALE GENOMIC DNA]</scope>
    <source>
        <strain evidence="9 10">7537-G1</strain>
    </source>
</reference>
<feature type="transmembrane region" description="Helical" evidence="8">
    <location>
        <begin position="12"/>
        <end position="32"/>
    </location>
</feature>
<dbReference type="GO" id="GO:0016020">
    <property type="term" value="C:membrane"/>
    <property type="evidence" value="ECO:0007669"/>
    <property type="project" value="UniProtKB-SubCell"/>
</dbReference>
<dbReference type="NCBIfam" id="TIGR00912">
    <property type="entry name" value="2A0309"/>
    <property type="match status" value="1"/>
</dbReference>
<evidence type="ECO:0000256" key="1">
    <source>
        <dbReference type="ARBA" id="ARBA00004141"/>
    </source>
</evidence>
<feature type="transmembrane region" description="Helical" evidence="8">
    <location>
        <begin position="270"/>
        <end position="292"/>
    </location>
</feature>
<gene>
    <name evidence="9" type="ORF">CHH67_15520</name>
</gene>
<evidence type="ECO:0000256" key="6">
    <source>
        <dbReference type="ARBA" id="ARBA00022989"/>
    </source>
</evidence>
<comment type="subcellular location">
    <subcellularLocation>
        <location evidence="1">Membrane</location>
        <topology evidence="1">Multi-pass membrane protein</topology>
    </subcellularLocation>
</comment>
<feature type="transmembrane region" description="Helical" evidence="8">
    <location>
        <begin position="304"/>
        <end position="322"/>
    </location>
</feature>
<dbReference type="OrthoDB" id="2661055at2"/>
<dbReference type="EMBL" id="NPBY01000046">
    <property type="protein sequence ID" value="PAD75278.1"/>
    <property type="molecule type" value="Genomic_DNA"/>
</dbReference>
<proteinExistence type="inferred from homology"/>
<evidence type="ECO:0000313" key="9">
    <source>
        <dbReference type="EMBL" id="PAD75278.1"/>
    </source>
</evidence>
<comment type="similarity">
    <text evidence="2">Belongs to the amino acid-polyamine-organocation (APC) superfamily. Spore germination protein (SGP) (TC 2.A.3.9) family.</text>
</comment>
<feature type="transmembrane region" description="Helical" evidence="8">
    <location>
        <begin position="216"/>
        <end position="241"/>
    </location>
</feature>
<feature type="transmembrane region" description="Helical" evidence="8">
    <location>
        <begin position="141"/>
        <end position="162"/>
    </location>
</feature>
<feature type="transmembrane region" description="Helical" evidence="8">
    <location>
        <begin position="82"/>
        <end position="102"/>
    </location>
</feature>
<evidence type="ECO:0000313" key="10">
    <source>
        <dbReference type="Proteomes" id="UP000215596"/>
    </source>
</evidence>
<feature type="transmembrane region" description="Helical" evidence="8">
    <location>
        <begin position="108"/>
        <end position="129"/>
    </location>
</feature>
<feature type="transmembrane region" description="Helical" evidence="8">
    <location>
        <begin position="182"/>
        <end position="204"/>
    </location>
</feature>
<keyword evidence="5 8" id="KW-0812">Transmembrane</keyword>
<comment type="caution">
    <text evidence="9">The sequence shown here is derived from an EMBL/GenBank/DDBJ whole genome shotgun (WGS) entry which is preliminary data.</text>
</comment>
<dbReference type="InterPro" id="IPR004761">
    <property type="entry name" value="Spore_GerAB"/>
</dbReference>
<evidence type="ECO:0000256" key="8">
    <source>
        <dbReference type="SAM" id="Phobius"/>
    </source>
</evidence>
<dbReference type="AlphaFoldDB" id="A0A268EQ91"/>
<dbReference type="Pfam" id="PF03845">
    <property type="entry name" value="Spore_permease"/>
    <property type="match status" value="1"/>
</dbReference>
<dbReference type="Proteomes" id="UP000215596">
    <property type="component" value="Unassembled WGS sequence"/>
</dbReference>
<keyword evidence="4" id="KW-0309">Germination</keyword>
<dbReference type="Gene3D" id="1.20.1740.10">
    <property type="entry name" value="Amino acid/polyamine transporter I"/>
    <property type="match status" value="1"/>
</dbReference>
<sequence>MDQQRQITVLQASAITISTIVGVGVLSLPLAAVRAADAGAPLVTLLGAALSILASMLIVWLGMRFPNESYIEYSEKLIGKGLARTIIIIWILYFAILSSLIAREFGEVVITAVLRNTPLEVTVIVMLLLAAFTSRKNIMTFAYIHTFYIPFILVPVLLIVALSLKNADVVNVLPLWGNEPSGIVKGFFMLSTMFQGYFIMMMVIPSMRSPKKAMRSIWLAMLITSILYVLVVSATVSVFGAEETKKLLWPTLELAKDTSLPANILERLDAVFLAVWVTAVYTSLFSCYYFTIYSIGKLFRLQDHGMLSFFILPFLFLLAMLPQSLVQLNEINALITQFGVALTIAYPGLLLLVSLLRKKRGNQKQ</sequence>
<evidence type="ECO:0000256" key="2">
    <source>
        <dbReference type="ARBA" id="ARBA00007998"/>
    </source>
</evidence>
<keyword evidence="7 8" id="KW-0472">Membrane</keyword>
<evidence type="ECO:0000256" key="4">
    <source>
        <dbReference type="ARBA" id="ARBA00022544"/>
    </source>
</evidence>
<dbReference type="GO" id="GO:0009847">
    <property type="term" value="P:spore germination"/>
    <property type="evidence" value="ECO:0007669"/>
    <property type="project" value="InterPro"/>
</dbReference>
<name>A0A268EQ91_9BACL</name>
<organism evidence="9 10">
    <name type="scientific">Paenibacillus campinasensis</name>
    <dbReference type="NCBI Taxonomy" id="66347"/>
    <lineage>
        <taxon>Bacteria</taxon>
        <taxon>Bacillati</taxon>
        <taxon>Bacillota</taxon>
        <taxon>Bacilli</taxon>
        <taxon>Bacillales</taxon>
        <taxon>Paenibacillaceae</taxon>
        <taxon>Paenibacillus</taxon>
    </lineage>
</organism>
<keyword evidence="6 8" id="KW-1133">Transmembrane helix</keyword>
<feature type="transmembrane region" description="Helical" evidence="8">
    <location>
        <begin position="38"/>
        <end position="61"/>
    </location>
</feature>
<protein>
    <submittedName>
        <fullName evidence="9">Spore gernimation protein</fullName>
    </submittedName>
</protein>
<dbReference type="PANTHER" id="PTHR34975">
    <property type="entry name" value="SPORE GERMINATION PROTEIN A2"/>
    <property type="match status" value="1"/>
</dbReference>
<dbReference type="RefSeq" id="WP_095266115.1">
    <property type="nucleotide sequence ID" value="NZ_NPBY01000046.1"/>
</dbReference>
<feature type="transmembrane region" description="Helical" evidence="8">
    <location>
        <begin position="334"/>
        <end position="356"/>
    </location>
</feature>
<evidence type="ECO:0000256" key="3">
    <source>
        <dbReference type="ARBA" id="ARBA00022448"/>
    </source>
</evidence>
<keyword evidence="3" id="KW-0813">Transport</keyword>
<accession>A0A268EQ91</accession>
<evidence type="ECO:0000256" key="7">
    <source>
        <dbReference type="ARBA" id="ARBA00023136"/>
    </source>
</evidence>